<evidence type="ECO:0000256" key="2">
    <source>
        <dbReference type="ARBA" id="ARBA00022862"/>
    </source>
</evidence>
<dbReference type="eggNOG" id="COG2077">
    <property type="taxonomic scope" value="Bacteria"/>
</dbReference>
<keyword evidence="1 7" id="KW-0575">Peroxidase</keyword>
<keyword evidence="5" id="KW-0676">Redox-active center</keyword>
<dbReference type="Pfam" id="PF08534">
    <property type="entry name" value="Redoxin"/>
    <property type="match status" value="1"/>
</dbReference>
<dbReference type="RefSeq" id="WP_011813991.1">
    <property type="nucleotide sequence ID" value="NC_008789.1"/>
</dbReference>
<gene>
    <name evidence="7" type="ordered locus">Hhal_1193</name>
</gene>
<dbReference type="InterPro" id="IPR013766">
    <property type="entry name" value="Thioredoxin_domain"/>
</dbReference>
<dbReference type="PROSITE" id="PS51352">
    <property type="entry name" value="THIOREDOXIN_2"/>
    <property type="match status" value="1"/>
</dbReference>
<dbReference type="PANTHER" id="PTHR43110:SF1">
    <property type="entry name" value="THIOL PEROXIDASE"/>
    <property type="match status" value="1"/>
</dbReference>
<dbReference type="Gene3D" id="3.40.30.10">
    <property type="entry name" value="Glutaredoxin"/>
    <property type="match status" value="1"/>
</dbReference>
<dbReference type="OrthoDB" id="9781543at2"/>
<evidence type="ECO:0000313" key="7">
    <source>
        <dbReference type="EMBL" id="ABM61968.1"/>
    </source>
</evidence>
<dbReference type="AlphaFoldDB" id="A1WWA6"/>
<reference evidence="7 8" key="2">
    <citation type="journal article" date="2013" name="Stand. Genomic Sci.">
        <title>Complete genome sequence of Halorhodospira halophila SL1.</title>
        <authorList>
            <person name="Challacombe J.F."/>
            <person name="Majid S."/>
            <person name="Deole R."/>
            <person name="Brettin T.S."/>
            <person name="Bruce D."/>
            <person name="Delano S.F."/>
            <person name="Detter J.C."/>
            <person name="Gleasner C.D."/>
            <person name="Han C.S."/>
            <person name="Misra M."/>
            <person name="Reitenga K.G."/>
            <person name="Mikhailova N."/>
            <person name="Woyke T."/>
            <person name="Pitluck S."/>
            <person name="Nolan M."/>
            <person name="Land M.L."/>
            <person name="Saunders E."/>
            <person name="Tapia R."/>
            <person name="Lapidus A."/>
            <person name="Ivanova N."/>
            <person name="Hoff W.D."/>
        </authorList>
    </citation>
    <scope>NUCLEOTIDE SEQUENCE [LARGE SCALE GENOMIC DNA]</scope>
    <source>
        <strain evidence="8">DSM 244 / SL1</strain>
    </source>
</reference>
<name>A1WWA6_HALHL</name>
<evidence type="ECO:0000256" key="5">
    <source>
        <dbReference type="ARBA" id="ARBA00023284"/>
    </source>
</evidence>
<dbReference type="STRING" id="349124.Hhal_1193"/>
<reference evidence="8" key="1">
    <citation type="submission" date="2006-12" db="EMBL/GenBank/DDBJ databases">
        <title>Complete sequence of Halorhodospira halophila SL1.</title>
        <authorList>
            <consortium name="US DOE Joint Genome Institute"/>
            <person name="Copeland A."/>
            <person name="Lucas S."/>
            <person name="Lapidus A."/>
            <person name="Barry K."/>
            <person name="Detter J.C."/>
            <person name="Glavina del Rio T."/>
            <person name="Hammon N."/>
            <person name="Israni S."/>
            <person name="Dalin E."/>
            <person name="Tice H."/>
            <person name="Pitluck S."/>
            <person name="Saunders E."/>
            <person name="Brettin T."/>
            <person name="Bruce D."/>
            <person name="Han C."/>
            <person name="Tapia R."/>
            <person name="Schmutz J."/>
            <person name="Larimer F."/>
            <person name="Land M."/>
            <person name="Hauser L."/>
            <person name="Kyrpides N."/>
            <person name="Mikhailova N."/>
            <person name="Hoff W."/>
            <person name="Richardson P."/>
        </authorList>
    </citation>
    <scope>NUCLEOTIDE SEQUENCE [LARGE SCALE GENOMIC DNA]</scope>
    <source>
        <strain evidence="8">DSM 244 / SL1</strain>
    </source>
</reference>
<dbReference type="GO" id="GO:0004130">
    <property type="term" value="F:cytochrome-c peroxidase activity"/>
    <property type="evidence" value="ECO:0007669"/>
    <property type="project" value="UniProtKB-EC"/>
</dbReference>
<sequence length="165" mass="17653">MATVTLKGTPFRTCGELPGTGSAAPDFRLVDGELQDHRLADFAGRRLVLNIVPSLDTPVCGASAKRFDELARDNTGVTFATVSADLPFAQQRFCGTEGVGNVAMLSAMRDAAFARDYGVRIEEGPMEGLCARAVVIIDEGGQVAYTQLVPEIAEEPDYDDVQRAL</sequence>
<dbReference type="GO" id="GO:0008379">
    <property type="term" value="F:thioredoxin peroxidase activity"/>
    <property type="evidence" value="ECO:0007669"/>
    <property type="project" value="InterPro"/>
</dbReference>
<dbReference type="InterPro" id="IPR013740">
    <property type="entry name" value="Redoxin"/>
</dbReference>
<dbReference type="EC" id="1.11.1.5" evidence="7"/>
<dbReference type="InterPro" id="IPR002065">
    <property type="entry name" value="TPX"/>
</dbReference>
<keyword evidence="4" id="KW-1015">Disulfide bond</keyword>
<dbReference type="HOGENOM" id="CLU_042529_12_2_6"/>
<evidence type="ECO:0000256" key="1">
    <source>
        <dbReference type="ARBA" id="ARBA00022559"/>
    </source>
</evidence>
<proteinExistence type="predicted"/>
<keyword evidence="3 7" id="KW-0560">Oxidoreductase</keyword>
<evidence type="ECO:0000313" key="8">
    <source>
        <dbReference type="Proteomes" id="UP000000647"/>
    </source>
</evidence>
<evidence type="ECO:0000256" key="4">
    <source>
        <dbReference type="ARBA" id="ARBA00023157"/>
    </source>
</evidence>
<dbReference type="CDD" id="cd03014">
    <property type="entry name" value="PRX_Atyp2cys"/>
    <property type="match status" value="1"/>
</dbReference>
<dbReference type="EMBL" id="CP000544">
    <property type="protein sequence ID" value="ABM61968.1"/>
    <property type="molecule type" value="Genomic_DNA"/>
</dbReference>
<feature type="domain" description="Thioredoxin" evidence="6">
    <location>
        <begin position="18"/>
        <end position="165"/>
    </location>
</feature>
<dbReference type="InterPro" id="IPR018219">
    <property type="entry name" value="Tpx_CS"/>
</dbReference>
<dbReference type="SUPFAM" id="SSF52833">
    <property type="entry name" value="Thioredoxin-like"/>
    <property type="match status" value="1"/>
</dbReference>
<dbReference type="NCBIfam" id="NF001808">
    <property type="entry name" value="PRK00522.1"/>
    <property type="match status" value="1"/>
</dbReference>
<protein>
    <submittedName>
        <fullName evidence="7">Thiol peroxidase (Atypical 2-Cys peroxiredoxin)</fullName>
        <ecNumber evidence="7">1.11.1.5</ecNumber>
    </submittedName>
</protein>
<keyword evidence="2" id="KW-0049">Antioxidant</keyword>
<keyword evidence="8" id="KW-1185">Reference proteome</keyword>
<organism evidence="7 8">
    <name type="scientific">Halorhodospira halophila (strain DSM 244 / SL1)</name>
    <name type="common">Ectothiorhodospira halophila (strain DSM 244 / SL1)</name>
    <dbReference type="NCBI Taxonomy" id="349124"/>
    <lineage>
        <taxon>Bacteria</taxon>
        <taxon>Pseudomonadati</taxon>
        <taxon>Pseudomonadota</taxon>
        <taxon>Gammaproteobacteria</taxon>
        <taxon>Chromatiales</taxon>
        <taxon>Ectothiorhodospiraceae</taxon>
        <taxon>Halorhodospira</taxon>
    </lineage>
</organism>
<dbReference type="PROSITE" id="PS01265">
    <property type="entry name" value="TPX"/>
    <property type="match status" value="1"/>
</dbReference>
<dbReference type="Proteomes" id="UP000000647">
    <property type="component" value="Chromosome"/>
</dbReference>
<accession>A1WWA6</accession>
<dbReference type="KEGG" id="hha:Hhal_1193"/>
<dbReference type="InterPro" id="IPR050455">
    <property type="entry name" value="Tpx_Peroxidase_subfamily"/>
</dbReference>
<dbReference type="PANTHER" id="PTHR43110">
    <property type="entry name" value="THIOL PEROXIDASE"/>
    <property type="match status" value="1"/>
</dbReference>
<dbReference type="InterPro" id="IPR036249">
    <property type="entry name" value="Thioredoxin-like_sf"/>
</dbReference>
<evidence type="ECO:0000256" key="3">
    <source>
        <dbReference type="ARBA" id="ARBA00023002"/>
    </source>
</evidence>
<evidence type="ECO:0000259" key="6">
    <source>
        <dbReference type="PROSITE" id="PS51352"/>
    </source>
</evidence>